<sequence length="74" mass="8602">MTDYEFDALSNAAQVAHMNVEVVETVKTVNDVNYVKREFLLDGEEYKAPHFECNCTIKHTEEEILAWIDEVFFA</sequence>
<dbReference type="EMBL" id="HQ317393">
    <property type="protein sequence ID" value="AGN30229.1"/>
    <property type="molecule type" value="Genomic_DNA"/>
</dbReference>
<evidence type="ECO:0008006" key="3">
    <source>
        <dbReference type="Google" id="ProtNLM"/>
    </source>
</evidence>
<dbReference type="KEGG" id="vg:15926683"/>
<proteinExistence type="predicted"/>
<evidence type="ECO:0000313" key="2">
    <source>
        <dbReference type="Proteomes" id="UP000201461"/>
    </source>
</evidence>
<accession>R9TFH6</accession>
<dbReference type="Proteomes" id="UP000201461">
    <property type="component" value="Segment"/>
</dbReference>
<gene>
    <name evidence="1" type="ORF">VPFG_00230</name>
</gene>
<organism evidence="1 2">
    <name type="scientific">Vibrio phage nt-1</name>
    <dbReference type="NCBI Taxonomy" id="115992"/>
    <lineage>
        <taxon>Viruses</taxon>
        <taxon>Duplodnaviria</taxon>
        <taxon>Heunggongvirae</taxon>
        <taxon>Uroviricota</taxon>
        <taxon>Caudoviricetes</taxon>
        <taxon>Pantevenvirales</taxon>
        <taxon>Straboviridae</taxon>
        <taxon>Mylasvirus</taxon>
        <taxon>Mylasvirus persius</taxon>
    </lineage>
</organism>
<evidence type="ECO:0000313" key="1">
    <source>
        <dbReference type="EMBL" id="AGN30229.1"/>
    </source>
</evidence>
<dbReference type="GeneID" id="15926683"/>
<keyword evidence="2" id="KW-1185">Reference proteome</keyword>
<dbReference type="RefSeq" id="YP_008125378.1">
    <property type="nucleotide sequence ID" value="NC_021529.2"/>
</dbReference>
<protein>
    <recommendedName>
        <fullName evidence="3">Phage protein</fullName>
    </recommendedName>
</protein>
<name>R9TFH6_9CAUD</name>
<reference evidence="1 2" key="1">
    <citation type="journal article" date="2014" name="Genome Biol. Evol.">
        <title>Composite Conserved Promoter-Terminator Motifs (PeSLs) that Mediate Modular Shuffling in the Diverse T4-Like Myoviruses.</title>
        <authorList>
            <person name="Comeau A.M."/>
            <person name="Arbiol C."/>
            <person name="Krisch H.M."/>
        </authorList>
    </citation>
    <scope>NUCLEOTIDE SEQUENCE [LARGE SCALE GENOMIC DNA]</scope>
</reference>